<keyword evidence="3" id="KW-1185">Reference proteome</keyword>
<accession>A0ABR0F0F2</accession>
<dbReference type="SUPFAM" id="SSF50249">
    <property type="entry name" value="Nucleic acid-binding proteins"/>
    <property type="match status" value="1"/>
</dbReference>
<evidence type="ECO:0000313" key="3">
    <source>
        <dbReference type="Proteomes" id="UP001305779"/>
    </source>
</evidence>
<name>A0ABR0F0F2_ZASCE</name>
<sequence length="512" mass="56525">MVGTGRGDASIQQFFLPTPHSSPTKKQAVSPTSDTLVGDGFTSQEVQEALKPKPIDSWHPDHEYTDCGIGALQPGPQAVTFMGRIANIYDVANTPKTPRSAKGCVKLCVKDCDAAITVRLWYASRVPNLRLGQQVSIWTNHISNGESGTLSSASAPLFASLFPERDRNSHLMVHNNSDNGMFRTPLDYRAGLPLNGLMTLQNFIDGGYDVTDAKILVVVKSIGAKKKVTRKDESTVENINLQVHDDTAEATLGLWGTLACSPFGQSIDSSAADGEESTTRHGWVPGETVLLMQGPGWKFGRTTYLSFTSTTILDVDPEIPDADWLRRWALRQKSREAINPPFPEDVFEIDALTIGPIRCLFTIGELDEFARCAPNETFQGYMSLIIMETKLLDLWRRNMLLSNECCNIPIYANALSVQCKGCDQEVQLRLNPKILGQVIDETGAISAGKMLFSDQAWRDLLGRGPEDLLQLGYEEIKYLADRLLFCRISLMFGWTGDERKAGGRICVLGVRM</sequence>
<proteinExistence type="predicted"/>
<dbReference type="PANTHER" id="PTHR21166">
    <property type="entry name" value="CELL DIVISION CONTROL PROTEIN 24 OB DOMAIN-CONTAINING PROTEIN-RELATED"/>
    <property type="match status" value="1"/>
</dbReference>
<dbReference type="Gene3D" id="2.40.50.140">
    <property type="entry name" value="Nucleic acid-binding proteins"/>
    <property type="match status" value="1"/>
</dbReference>
<dbReference type="Proteomes" id="UP001305779">
    <property type="component" value="Unassembled WGS sequence"/>
</dbReference>
<comment type="caution">
    <text evidence="2">The sequence shown here is derived from an EMBL/GenBank/DDBJ whole genome shotgun (WGS) entry which is preliminary data.</text>
</comment>
<feature type="region of interest" description="Disordered" evidence="1">
    <location>
        <begin position="1"/>
        <end position="34"/>
    </location>
</feature>
<evidence type="ECO:0000256" key="1">
    <source>
        <dbReference type="SAM" id="MobiDB-lite"/>
    </source>
</evidence>
<dbReference type="EMBL" id="JAXOVC010000001">
    <property type="protein sequence ID" value="KAK4506920.1"/>
    <property type="molecule type" value="Genomic_DNA"/>
</dbReference>
<feature type="compositionally biased region" description="Polar residues" evidence="1">
    <location>
        <begin position="10"/>
        <end position="34"/>
    </location>
</feature>
<evidence type="ECO:0000313" key="2">
    <source>
        <dbReference type="EMBL" id="KAK4506920.1"/>
    </source>
</evidence>
<dbReference type="InterPro" id="IPR012340">
    <property type="entry name" value="NA-bd_OB-fold"/>
</dbReference>
<dbReference type="InterPro" id="IPR052469">
    <property type="entry name" value="MEIOB"/>
</dbReference>
<dbReference type="PANTHER" id="PTHR21166:SF2">
    <property type="entry name" value="CELL DIVISION CONTROL PROTEIN 24 OB DOMAIN-CONTAINING PROTEIN-RELATED"/>
    <property type="match status" value="1"/>
</dbReference>
<gene>
    <name evidence="2" type="ORF">PRZ48_000653</name>
</gene>
<reference evidence="2 3" key="1">
    <citation type="journal article" date="2023" name="G3 (Bethesda)">
        <title>A chromosome-level genome assembly of Zasmidium syzygii isolated from banana leaves.</title>
        <authorList>
            <person name="van Westerhoven A.C."/>
            <person name="Mehrabi R."/>
            <person name="Talebi R."/>
            <person name="Steentjes M.B.F."/>
            <person name="Corcolon B."/>
            <person name="Chong P.A."/>
            <person name="Kema G.H.J."/>
            <person name="Seidl M.F."/>
        </authorList>
    </citation>
    <scope>NUCLEOTIDE SEQUENCE [LARGE SCALE GENOMIC DNA]</scope>
    <source>
        <strain evidence="2 3">P124</strain>
    </source>
</reference>
<organism evidence="2 3">
    <name type="scientific">Zasmidium cellare</name>
    <name type="common">Wine cellar mold</name>
    <name type="synonym">Racodium cellare</name>
    <dbReference type="NCBI Taxonomy" id="395010"/>
    <lineage>
        <taxon>Eukaryota</taxon>
        <taxon>Fungi</taxon>
        <taxon>Dikarya</taxon>
        <taxon>Ascomycota</taxon>
        <taxon>Pezizomycotina</taxon>
        <taxon>Dothideomycetes</taxon>
        <taxon>Dothideomycetidae</taxon>
        <taxon>Mycosphaerellales</taxon>
        <taxon>Mycosphaerellaceae</taxon>
        <taxon>Zasmidium</taxon>
    </lineage>
</organism>
<protein>
    <submittedName>
        <fullName evidence="2">Uncharacterized protein</fullName>
    </submittedName>
</protein>